<feature type="compositionally biased region" description="Polar residues" evidence="1">
    <location>
        <begin position="284"/>
        <end position="301"/>
    </location>
</feature>
<feature type="region of interest" description="Disordered" evidence="1">
    <location>
        <begin position="375"/>
        <end position="407"/>
    </location>
</feature>
<dbReference type="Pfam" id="PF19259">
    <property type="entry name" value="Ty3_capsid"/>
    <property type="match status" value="1"/>
</dbReference>
<dbReference type="EMBL" id="JAVXUO010002370">
    <property type="protein sequence ID" value="KAK2973787.1"/>
    <property type="molecule type" value="Genomic_DNA"/>
</dbReference>
<name>A0AA88UFX9_9ASTE</name>
<sequence>MGYNTRQGKQQHIDEHVSLMEAQFADHFGAIDDQLLHMKETMSEIHDLKLSVEQLRDEMPAVRHTLAEMQTMLQQLLSLKGGEESSSRTFKNQKAPEWNHKEFNQSTTGNPYPKLPKMDFPHFNGEDSYGWVRKAERFFEFNPIDEQIKVNFASIHFDGQVEFWFDTYIKAKGRVTWNVFVRDLNSRFASLFRESIVGEFHKLRQTTTIESYYNEFEALRSILVSKGFKFEENYYIQSFIGGLKDEIRLEVEKIELYDLSRAIFLARKHEASISNCWHSPRATTKTMVPSPNTAVKNQSGTPAWKNRPLLNNPPVTPGYQQKAILPTPNTPPIQKLTRGYFDDRRRKGLCYWCDENFTPSHNYKHMQVSMLIVDDEREEEPPPVYDEEPPQPEDVGTKHDNDKVFNI</sequence>
<comment type="caution">
    <text evidence="3">The sequence shown here is derived from an EMBL/GenBank/DDBJ whole genome shotgun (WGS) entry which is preliminary data.</text>
</comment>
<dbReference type="Proteomes" id="UP001187471">
    <property type="component" value="Unassembled WGS sequence"/>
</dbReference>
<dbReference type="AlphaFoldDB" id="A0AA88UFX9"/>
<gene>
    <name evidence="3" type="ORF">RJ640_008192</name>
</gene>
<feature type="domain" description="Ty3 transposon capsid-like protein" evidence="2">
    <location>
        <begin position="144"/>
        <end position="286"/>
    </location>
</feature>
<evidence type="ECO:0000313" key="4">
    <source>
        <dbReference type="Proteomes" id="UP001187471"/>
    </source>
</evidence>
<accession>A0AA88UFX9</accession>
<feature type="region of interest" description="Disordered" evidence="1">
    <location>
        <begin position="284"/>
        <end position="307"/>
    </location>
</feature>
<keyword evidence="4" id="KW-1185">Reference proteome</keyword>
<evidence type="ECO:0000259" key="2">
    <source>
        <dbReference type="Pfam" id="PF19259"/>
    </source>
</evidence>
<feature type="compositionally biased region" description="Basic and acidic residues" evidence="1">
    <location>
        <begin position="395"/>
        <end position="407"/>
    </location>
</feature>
<proteinExistence type="predicted"/>
<protein>
    <recommendedName>
        <fullName evidence="2">Ty3 transposon capsid-like protein domain-containing protein</fullName>
    </recommendedName>
</protein>
<evidence type="ECO:0000313" key="3">
    <source>
        <dbReference type="EMBL" id="KAK2973787.1"/>
    </source>
</evidence>
<evidence type="ECO:0000256" key="1">
    <source>
        <dbReference type="SAM" id="MobiDB-lite"/>
    </source>
</evidence>
<dbReference type="InterPro" id="IPR045358">
    <property type="entry name" value="Ty3_capsid"/>
</dbReference>
<feature type="compositionally biased region" description="Acidic residues" evidence="1">
    <location>
        <begin position="375"/>
        <end position="391"/>
    </location>
</feature>
<organism evidence="3 4">
    <name type="scientific">Escallonia rubra</name>
    <dbReference type="NCBI Taxonomy" id="112253"/>
    <lineage>
        <taxon>Eukaryota</taxon>
        <taxon>Viridiplantae</taxon>
        <taxon>Streptophyta</taxon>
        <taxon>Embryophyta</taxon>
        <taxon>Tracheophyta</taxon>
        <taxon>Spermatophyta</taxon>
        <taxon>Magnoliopsida</taxon>
        <taxon>eudicotyledons</taxon>
        <taxon>Gunneridae</taxon>
        <taxon>Pentapetalae</taxon>
        <taxon>asterids</taxon>
        <taxon>campanulids</taxon>
        <taxon>Escalloniales</taxon>
        <taxon>Escalloniaceae</taxon>
        <taxon>Escallonia</taxon>
    </lineage>
</organism>
<reference evidence="3" key="1">
    <citation type="submission" date="2022-12" db="EMBL/GenBank/DDBJ databases">
        <title>Draft genome assemblies for two species of Escallonia (Escalloniales).</title>
        <authorList>
            <person name="Chanderbali A."/>
            <person name="Dervinis C."/>
            <person name="Anghel I."/>
            <person name="Soltis D."/>
            <person name="Soltis P."/>
            <person name="Zapata F."/>
        </authorList>
    </citation>
    <scope>NUCLEOTIDE SEQUENCE</scope>
    <source>
        <strain evidence="3">UCBG92.1500</strain>
        <tissue evidence="3">Leaf</tissue>
    </source>
</reference>